<comment type="caution">
    <text evidence="13">The sequence shown here is derived from an EMBL/GenBank/DDBJ whole genome shotgun (WGS) entry which is preliminary data.</text>
</comment>
<evidence type="ECO:0000256" key="10">
    <source>
        <dbReference type="PROSITE-ProRule" id="PRU01091"/>
    </source>
</evidence>
<evidence type="ECO:0000256" key="7">
    <source>
        <dbReference type="ARBA" id="ARBA00023163"/>
    </source>
</evidence>
<dbReference type="PROSITE" id="PS51755">
    <property type="entry name" value="OMPR_PHOB"/>
    <property type="match status" value="1"/>
</dbReference>
<dbReference type="Gene3D" id="1.10.10.10">
    <property type="entry name" value="Winged helix-like DNA-binding domain superfamily/Winged helix DNA-binding domain"/>
    <property type="match status" value="1"/>
</dbReference>
<dbReference type="NCBIfam" id="NF045944">
    <property type="entry name" value="ResRegRpaBCyano"/>
    <property type="match status" value="1"/>
</dbReference>
<evidence type="ECO:0000256" key="9">
    <source>
        <dbReference type="PROSITE-ProRule" id="PRU00169"/>
    </source>
</evidence>
<dbReference type="InterPro" id="IPR039420">
    <property type="entry name" value="WalR-like"/>
</dbReference>
<dbReference type="GO" id="GO:0005829">
    <property type="term" value="C:cytosol"/>
    <property type="evidence" value="ECO:0007669"/>
    <property type="project" value="TreeGrafter"/>
</dbReference>
<dbReference type="GO" id="GO:0000156">
    <property type="term" value="F:phosphorelay response regulator activity"/>
    <property type="evidence" value="ECO:0007669"/>
    <property type="project" value="TreeGrafter"/>
</dbReference>
<organism evidence="13">
    <name type="scientific">Synechococcus sp. SB0676_bin_10</name>
    <dbReference type="NCBI Taxonomy" id="2604869"/>
    <lineage>
        <taxon>Bacteria</taxon>
        <taxon>Bacillati</taxon>
        <taxon>Cyanobacteriota</taxon>
        <taxon>Cyanophyceae</taxon>
        <taxon>Synechococcales</taxon>
        <taxon>Synechococcaceae</taxon>
        <taxon>Synechococcus</taxon>
    </lineage>
</organism>
<evidence type="ECO:0000256" key="2">
    <source>
        <dbReference type="ARBA" id="ARBA00015955"/>
    </source>
</evidence>
<dbReference type="GO" id="GO:0006355">
    <property type="term" value="P:regulation of DNA-templated transcription"/>
    <property type="evidence" value="ECO:0007669"/>
    <property type="project" value="InterPro"/>
</dbReference>
<dbReference type="SMART" id="SM00448">
    <property type="entry name" value="REC"/>
    <property type="match status" value="1"/>
</dbReference>
<dbReference type="InterPro" id="IPR036388">
    <property type="entry name" value="WH-like_DNA-bd_sf"/>
</dbReference>
<keyword evidence="5" id="KW-0805">Transcription regulation</keyword>
<dbReference type="GO" id="GO:0000976">
    <property type="term" value="F:transcription cis-regulatory region binding"/>
    <property type="evidence" value="ECO:0007669"/>
    <property type="project" value="TreeGrafter"/>
</dbReference>
<dbReference type="GO" id="GO:0032993">
    <property type="term" value="C:protein-DNA complex"/>
    <property type="evidence" value="ECO:0007669"/>
    <property type="project" value="TreeGrafter"/>
</dbReference>
<dbReference type="EMBL" id="VYDO01000217">
    <property type="protein sequence ID" value="MYG38645.1"/>
    <property type="molecule type" value="Genomic_DNA"/>
</dbReference>
<keyword evidence="7" id="KW-0804">Transcription</keyword>
<evidence type="ECO:0000256" key="4">
    <source>
        <dbReference type="ARBA" id="ARBA00023012"/>
    </source>
</evidence>
<dbReference type="CDD" id="cd17574">
    <property type="entry name" value="REC_OmpR"/>
    <property type="match status" value="1"/>
</dbReference>
<dbReference type="Pfam" id="PF00072">
    <property type="entry name" value="Response_reg"/>
    <property type="match status" value="1"/>
</dbReference>
<dbReference type="FunFam" id="3.40.50.2300:FF:000001">
    <property type="entry name" value="DNA-binding response regulator PhoB"/>
    <property type="match status" value="1"/>
</dbReference>
<evidence type="ECO:0000256" key="1">
    <source>
        <dbReference type="ARBA" id="ARBA00003612"/>
    </source>
</evidence>
<feature type="domain" description="Response regulatory" evidence="11">
    <location>
        <begin position="10"/>
        <end position="123"/>
    </location>
</feature>
<name>A0A6B1FA71_9SYNE</name>
<dbReference type="CDD" id="cd00383">
    <property type="entry name" value="trans_reg_C"/>
    <property type="match status" value="1"/>
</dbReference>
<evidence type="ECO:0000259" key="12">
    <source>
        <dbReference type="PROSITE" id="PS51755"/>
    </source>
</evidence>
<dbReference type="AlphaFoldDB" id="A0A6B1FA71"/>
<keyword evidence="4" id="KW-0902">Two-component regulatory system</keyword>
<dbReference type="InterPro" id="IPR011006">
    <property type="entry name" value="CheY-like_superfamily"/>
</dbReference>
<keyword evidence="6 10" id="KW-0238">DNA-binding</keyword>
<dbReference type="SMART" id="SM00862">
    <property type="entry name" value="Trans_reg_C"/>
    <property type="match status" value="1"/>
</dbReference>
<reference evidence="13" key="1">
    <citation type="submission" date="2019-09" db="EMBL/GenBank/DDBJ databases">
        <title>Characterisation of the sponge microbiome using genome-centric metagenomics.</title>
        <authorList>
            <person name="Engelberts J.P."/>
            <person name="Robbins S.J."/>
            <person name="De Goeij J.M."/>
            <person name="Aranda M."/>
            <person name="Bell S.C."/>
            <person name="Webster N.S."/>
        </authorList>
    </citation>
    <scope>NUCLEOTIDE SEQUENCE</scope>
    <source>
        <strain evidence="13">SB0676_bin_10</strain>
    </source>
</reference>
<dbReference type="InterPro" id="IPR001789">
    <property type="entry name" value="Sig_transdc_resp-reg_receiver"/>
</dbReference>
<evidence type="ECO:0000256" key="6">
    <source>
        <dbReference type="ARBA" id="ARBA00023125"/>
    </source>
</evidence>
<dbReference type="InterPro" id="IPR016032">
    <property type="entry name" value="Sig_transdc_resp-reg_C-effctor"/>
</dbReference>
<dbReference type="SUPFAM" id="SSF46894">
    <property type="entry name" value="C-terminal effector domain of the bipartite response regulators"/>
    <property type="match status" value="1"/>
</dbReference>
<keyword evidence="3 9" id="KW-0597">Phosphoprotein</keyword>
<dbReference type="PANTHER" id="PTHR48111:SF65">
    <property type="entry name" value="OMPR SUBFAMILY"/>
    <property type="match status" value="1"/>
</dbReference>
<comment type="function">
    <text evidence="1">Probable promoter-specific protein mediating the interaction between DNA and RNA polymerase.</text>
</comment>
<gene>
    <name evidence="13" type="ORF">F4162_06670</name>
</gene>
<dbReference type="Gene3D" id="6.10.250.690">
    <property type="match status" value="1"/>
</dbReference>
<sequence length="283" mass="31311">MSTRSTSKEQILVVDDEPSIRRILEARLSMIGYMVHSASNGEEALDLFHRHQPDMLVLDVMMPKLDGYGVCQEVRRESDVPIIMLTALGDVADRITGLELGADDYVIKPFSPKELEARIRSVLRRIDKDSGSGAPSSGLIHIGQLRIDANKRQVFKGDERIRLTGMEFSLLELLVSRSGEPFSRAEILKEVWGYTPERHVDTRVVDVHISRLRAKLEEDPANPELILTARGTGYLFQRIVDREALAVPAAAPARNGYSRVEVAPMAMASSVPAQAAAASKINV</sequence>
<evidence type="ECO:0000256" key="5">
    <source>
        <dbReference type="ARBA" id="ARBA00023015"/>
    </source>
</evidence>
<evidence type="ECO:0000256" key="8">
    <source>
        <dbReference type="ARBA" id="ARBA00032623"/>
    </source>
</evidence>
<dbReference type="Pfam" id="PF00486">
    <property type="entry name" value="Trans_reg_C"/>
    <property type="match status" value="1"/>
</dbReference>
<evidence type="ECO:0000313" key="13">
    <source>
        <dbReference type="EMBL" id="MYG38645.1"/>
    </source>
</evidence>
<dbReference type="SUPFAM" id="SSF52172">
    <property type="entry name" value="CheY-like"/>
    <property type="match status" value="1"/>
</dbReference>
<dbReference type="PROSITE" id="PS50110">
    <property type="entry name" value="RESPONSE_REGULATORY"/>
    <property type="match status" value="1"/>
</dbReference>
<evidence type="ECO:0000259" key="11">
    <source>
        <dbReference type="PROSITE" id="PS50110"/>
    </source>
</evidence>
<protein>
    <recommendedName>
        <fullName evidence="2">Probable transcriptional regulator ycf27</fullName>
    </recommendedName>
    <alternativeName>
        <fullName evidence="8">OmpR-like protein</fullName>
    </alternativeName>
</protein>
<feature type="domain" description="OmpR/PhoB-type" evidence="12">
    <location>
        <begin position="137"/>
        <end position="238"/>
    </location>
</feature>
<accession>A0A6B1FA71</accession>
<dbReference type="Gene3D" id="3.40.50.2300">
    <property type="match status" value="1"/>
</dbReference>
<feature type="modified residue" description="4-aspartylphosphate" evidence="9">
    <location>
        <position position="59"/>
    </location>
</feature>
<evidence type="ECO:0000256" key="3">
    <source>
        <dbReference type="ARBA" id="ARBA00022553"/>
    </source>
</evidence>
<proteinExistence type="predicted"/>
<feature type="DNA-binding region" description="OmpR/PhoB-type" evidence="10">
    <location>
        <begin position="137"/>
        <end position="238"/>
    </location>
</feature>
<dbReference type="PANTHER" id="PTHR48111">
    <property type="entry name" value="REGULATOR OF RPOS"/>
    <property type="match status" value="1"/>
</dbReference>
<dbReference type="InterPro" id="IPR001867">
    <property type="entry name" value="OmpR/PhoB-type_DNA-bd"/>
</dbReference>